<dbReference type="InterPro" id="IPR000595">
    <property type="entry name" value="cNMP-bd_dom"/>
</dbReference>
<dbReference type="Proteomes" id="UP000596074">
    <property type="component" value="Chromosome"/>
</dbReference>
<dbReference type="RefSeq" id="WP_228345844.1">
    <property type="nucleotide sequence ID" value="NZ_CP045550.1"/>
</dbReference>
<dbReference type="InterPro" id="IPR014710">
    <property type="entry name" value="RmlC-like_jellyroll"/>
</dbReference>
<dbReference type="InterPro" id="IPR050397">
    <property type="entry name" value="Env_Response_Regulators"/>
</dbReference>
<dbReference type="Gene3D" id="2.60.120.10">
    <property type="entry name" value="Jelly Rolls"/>
    <property type="match status" value="1"/>
</dbReference>
<evidence type="ECO:0000313" key="2">
    <source>
        <dbReference type="Proteomes" id="UP000596074"/>
    </source>
</evidence>
<dbReference type="PROSITE" id="PS50042">
    <property type="entry name" value="CNMP_BINDING_3"/>
    <property type="match status" value="1"/>
</dbReference>
<keyword evidence="2" id="KW-1185">Reference proteome</keyword>
<dbReference type="PANTHER" id="PTHR24567:SF74">
    <property type="entry name" value="HTH-TYPE TRANSCRIPTIONAL REGULATOR ARCR"/>
    <property type="match status" value="1"/>
</dbReference>
<dbReference type="GO" id="GO:0003700">
    <property type="term" value="F:DNA-binding transcription factor activity"/>
    <property type="evidence" value="ECO:0007669"/>
    <property type="project" value="TreeGrafter"/>
</dbReference>
<evidence type="ECO:0000313" key="1">
    <source>
        <dbReference type="EMBL" id="QQD23319.1"/>
    </source>
</evidence>
<dbReference type="PRINTS" id="PR00103">
    <property type="entry name" value="CAMPKINASE"/>
</dbReference>
<dbReference type="AlphaFoldDB" id="A0A9E8FKJ4"/>
<organism evidence="1 2">
    <name type="scientific">Venatoribacter cucullus</name>
    <dbReference type="NCBI Taxonomy" id="2661630"/>
    <lineage>
        <taxon>Bacteria</taxon>
        <taxon>Pseudomonadati</taxon>
        <taxon>Pseudomonadota</taxon>
        <taxon>Gammaproteobacteria</taxon>
        <taxon>Oceanospirillales</taxon>
        <taxon>Oceanospirillaceae</taxon>
        <taxon>Venatoribacter</taxon>
    </lineage>
</organism>
<dbReference type="InterPro" id="IPR018490">
    <property type="entry name" value="cNMP-bd_dom_sf"/>
</dbReference>
<dbReference type="Pfam" id="PF00027">
    <property type="entry name" value="cNMP_binding"/>
    <property type="match status" value="1"/>
</dbReference>
<accession>A0A9E8FKJ4</accession>
<proteinExistence type="predicted"/>
<name>A0A9E8FKJ4_9GAMM</name>
<dbReference type="CDD" id="cd00038">
    <property type="entry name" value="CAP_ED"/>
    <property type="match status" value="1"/>
</dbReference>
<reference evidence="1 2" key="1">
    <citation type="submission" date="2019-11" db="EMBL/GenBank/DDBJ databases">
        <title>Venatorbacter sp. nov. a predator of Campylobacter and other Gram-negative bacteria.</title>
        <authorList>
            <person name="Saeedi A."/>
            <person name="Cummings N.J."/>
            <person name="Connerton I.F."/>
            <person name="Connerton P.L."/>
        </authorList>
    </citation>
    <scope>NUCLEOTIDE SEQUENCE [LARGE SCALE GENOMIC DNA]</scope>
    <source>
        <strain evidence="1">XL5</strain>
    </source>
</reference>
<protein>
    <submittedName>
        <fullName evidence="1">Cyclic nucleotide-binding domain-containing protein</fullName>
    </submittedName>
</protein>
<dbReference type="PANTHER" id="PTHR24567">
    <property type="entry name" value="CRP FAMILY TRANSCRIPTIONAL REGULATORY PROTEIN"/>
    <property type="match status" value="1"/>
</dbReference>
<dbReference type="SUPFAM" id="SSF51206">
    <property type="entry name" value="cAMP-binding domain-like"/>
    <property type="match status" value="1"/>
</dbReference>
<gene>
    <name evidence="1" type="ORF">GJQ55_01985</name>
</gene>
<dbReference type="SMART" id="SM00100">
    <property type="entry name" value="cNMP"/>
    <property type="match status" value="1"/>
</dbReference>
<dbReference type="KEGG" id="vcw:GJQ55_01985"/>
<dbReference type="EMBL" id="CP046056">
    <property type="protein sequence ID" value="QQD23319.1"/>
    <property type="molecule type" value="Genomic_DNA"/>
</dbReference>
<sequence length="262" mass="29408">MYLNGKPTETLDKLLARLPQLTKELLDGFELNASPITLEGIDDLYSHFDRDQMFLVQDGVLYLSKNGQNLVSFDEGDLIGILQAFNMPGPVLRTDEFVELIPIDRERFLRHVYADKRLQHYWSHLLVCQNALLVNYLADMFRDQVRPTAGFQNIAAGETIIRQGDIADHVYTIISGEADVYVDGQKVGDIGEEEVFGAMAVFTGEPRSATVIARTPCTIMAVPQKDFILLIEAQPQAAVNLIENLARRIITLNQQLIDKTDA</sequence>
<dbReference type="GO" id="GO:0005829">
    <property type="term" value="C:cytosol"/>
    <property type="evidence" value="ECO:0007669"/>
    <property type="project" value="TreeGrafter"/>
</dbReference>